<dbReference type="InterPro" id="IPR051805">
    <property type="entry name" value="Dehydratase_Activator_Redct"/>
</dbReference>
<keyword evidence="2" id="KW-1185">Reference proteome</keyword>
<comment type="caution">
    <text evidence="1">The sequence shown here is derived from an EMBL/GenBank/DDBJ whole genome shotgun (WGS) entry which is preliminary data.</text>
</comment>
<dbReference type="Gene3D" id="3.40.50.11900">
    <property type="match status" value="1"/>
</dbReference>
<accession>A0A8J8B5K6</accession>
<dbReference type="Proteomes" id="UP000675664">
    <property type="component" value="Unassembled WGS sequence"/>
</dbReference>
<reference evidence="1" key="1">
    <citation type="submission" date="2021-04" db="EMBL/GenBank/DDBJ databases">
        <title>Sinoanaerobacter chloroacetimidivorans sp. nov., an obligate anaerobic bacterium isolated from anaerobic sludge.</title>
        <authorList>
            <person name="Bao Y."/>
        </authorList>
    </citation>
    <scope>NUCLEOTIDE SEQUENCE</scope>
    <source>
        <strain evidence="1">BAD-6</strain>
    </source>
</reference>
<dbReference type="PANTHER" id="PTHR32329">
    <property type="entry name" value="BIFUNCTIONAL PROTEIN [INCLUDES 2-HYDROXYACYL-COA DEHYDRATASE (N-TER) AND ITS ACTIVATOR DOMAIN (C_TERM)-RELATED"/>
    <property type="match status" value="1"/>
</dbReference>
<dbReference type="RefSeq" id="WP_227020547.1">
    <property type="nucleotide sequence ID" value="NZ_JAGSND010000028.1"/>
</dbReference>
<name>A0A8J8B5K6_9FIRM</name>
<protein>
    <submittedName>
        <fullName evidence="1">2-hydroxyglutaryl-CoA dehydratase</fullName>
    </submittedName>
</protein>
<evidence type="ECO:0000313" key="2">
    <source>
        <dbReference type="Proteomes" id="UP000675664"/>
    </source>
</evidence>
<sequence length="381" mass="43260">MKITFPHIGDAHLTAGLLFREIGIEIVTPPSNTLKGLEEGSALSPDEICLPFKLMISNLTDAYKQGADTVIMPATMGPCRLGEYGELFKSILDKNGYSFDWILLDSPQAIGKRELLKRLAKIVQDSDKHLPFILRALHKTNRLIYHLEELEKQAHILCGYEVQKGDCRKILDQCKKELAKSENLNQALRIVKRHRSILKQIPLDPDKTPLHLLLTGEIYSLIEPFGNHHMEDLLMDMGVSFEKRITLGWWIRLNITNPLGAKVKRIRKNKFLDHSIGGYARETVEEGILCSRENYDGVIQVFPVGCMPEIVAKAVFSRMSKELDISVLTVIYDEMGGEAGYITRIEAFIDMLSRRKRIRQKSVDTALKKHGRKKVNVLFGN</sequence>
<gene>
    <name evidence="1" type="ORF">KCX82_21405</name>
</gene>
<organism evidence="1 2">
    <name type="scientific">Sinanaerobacter chloroacetimidivorans</name>
    <dbReference type="NCBI Taxonomy" id="2818044"/>
    <lineage>
        <taxon>Bacteria</taxon>
        <taxon>Bacillati</taxon>
        <taxon>Bacillota</taxon>
        <taxon>Clostridia</taxon>
        <taxon>Peptostreptococcales</taxon>
        <taxon>Anaerovoracaceae</taxon>
        <taxon>Sinanaerobacter</taxon>
    </lineage>
</organism>
<proteinExistence type="predicted"/>
<evidence type="ECO:0000313" key="1">
    <source>
        <dbReference type="EMBL" id="MBR0600430.1"/>
    </source>
</evidence>
<dbReference type="AlphaFoldDB" id="A0A8J8B5K6"/>
<reference evidence="1" key="2">
    <citation type="submission" date="2021-04" db="EMBL/GenBank/DDBJ databases">
        <authorList>
            <person name="Liu J."/>
        </authorList>
    </citation>
    <scope>NUCLEOTIDE SEQUENCE</scope>
    <source>
        <strain evidence="1">BAD-6</strain>
    </source>
</reference>
<dbReference type="EMBL" id="JAGSND010000028">
    <property type="protein sequence ID" value="MBR0600430.1"/>
    <property type="molecule type" value="Genomic_DNA"/>
</dbReference>
<dbReference type="PANTHER" id="PTHR32329:SF2">
    <property type="entry name" value="BIFUNCTIONAL PROTEIN [INCLUDES 2-HYDROXYACYL-COA DEHYDRATASE (N-TER) AND ITS ACTIVATOR DOMAIN (C_TERM)"/>
    <property type="match status" value="1"/>
</dbReference>